<evidence type="ECO:0000313" key="2">
    <source>
        <dbReference type="EMBL" id="HIX06511.1"/>
    </source>
</evidence>
<dbReference type="AlphaFoldDB" id="A0A9D1V5S2"/>
<gene>
    <name evidence="2" type="ORF">H9865_10530</name>
</gene>
<dbReference type="Proteomes" id="UP000824193">
    <property type="component" value="Unassembled WGS sequence"/>
</dbReference>
<accession>A0A9D1V5S2</accession>
<sequence length="114" mass="13329">MIRFNYPYYPLQWYKNGNPVSGNAGQFNYKTLRQGDELRAWCWLGPWCLEKTEHVETEVFPFGQEGIDQARAWLEEKFNAVPRDTIEAKSAFLDSEPWTPPAPEEEKDEDAPPF</sequence>
<dbReference type="EMBL" id="DXFW01000037">
    <property type="protein sequence ID" value="HIX06511.1"/>
    <property type="molecule type" value="Genomic_DNA"/>
</dbReference>
<name>A0A9D1V5S2_9FIRM</name>
<feature type="region of interest" description="Disordered" evidence="1">
    <location>
        <begin position="92"/>
        <end position="114"/>
    </location>
</feature>
<organism evidence="2 3">
    <name type="scientific">Candidatus Allofournierella pullicola</name>
    <dbReference type="NCBI Taxonomy" id="2838596"/>
    <lineage>
        <taxon>Bacteria</taxon>
        <taxon>Bacillati</taxon>
        <taxon>Bacillota</taxon>
        <taxon>Clostridia</taxon>
        <taxon>Eubacteriales</taxon>
        <taxon>Oscillospiraceae</taxon>
        <taxon>Allofournierella</taxon>
    </lineage>
</organism>
<evidence type="ECO:0000256" key="1">
    <source>
        <dbReference type="SAM" id="MobiDB-lite"/>
    </source>
</evidence>
<comment type="caution">
    <text evidence="2">The sequence shown here is derived from an EMBL/GenBank/DDBJ whole genome shotgun (WGS) entry which is preliminary data.</text>
</comment>
<protein>
    <submittedName>
        <fullName evidence="2">Uncharacterized protein</fullName>
    </submittedName>
</protein>
<reference evidence="2" key="1">
    <citation type="journal article" date="2021" name="PeerJ">
        <title>Extensive microbial diversity within the chicken gut microbiome revealed by metagenomics and culture.</title>
        <authorList>
            <person name="Gilroy R."/>
            <person name="Ravi A."/>
            <person name="Getino M."/>
            <person name="Pursley I."/>
            <person name="Horton D.L."/>
            <person name="Alikhan N.F."/>
            <person name="Baker D."/>
            <person name="Gharbi K."/>
            <person name="Hall N."/>
            <person name="Watson M."/>
            <person name="Adriaenssens E.M."/>
            <person name="Foster-Nyarko E."/>
            <person name="Jarju S."/>
            <person name="Secka A."/>
            <person name="Antonio M."/>
            <person name="Oren A."/>
            <person name="Chaudhuri R.R."/>
            <person name="La Ragione R."/>
            <person name="Hildebrand F."/>
            <person name="Pallen M.J."/>
        </authorList>
    </citation>
    <scope>NUCLEOTIDE SEQUENCE</scope>
    <source>
        <strain evidence="2">2239</strain>
    </source>
</reference>
<reference evidence="2" key="2">
    <citation type="submission" date="2021-04" db="EMBL/GenBank/DDBJ databases">
        <authorList>
            <person name="Gilroy R."/>
        </authorList>
    </citation>
    <scope>NUCLEOTIDE SEQUENCE</scope>
    <source>
        <strain evidence="2">2239</strain>
    </source>
</reference>
<feature type="compositionally biased region" description="Acidic residues" evidence="1">
    <location>
        <begin position="103"/>
        <end position="114"/>
    </location>
</feature>
<proteinExistence type="predicted"/>
<evidence type="ECO:0000313" key="3">
    <source>
        <dbReference type="Proteomes" id="UP000824193"/>
    </source>
</evidence>